<protein>
    <recommendedName>
        <fullName evidence="3">DUF2865 domain-containing protein</fullName>
    </recommendedName>
</protein>
<proteinExistence type="predicted"/>
<evidence type="ECO:0000313" key="1">
    <source>
        <dbReference type="EMBL" id="ARN83088.1"/>
    </source>
</evidence>
<organism evidence="1 2">
    <name type="scientific">Methylocystis bryophila</name>
    <dbReference type="NCBI Taxonomy" id="655015"/>
    <lineage>
        <taxon>Bacteria</taxon>
        <taxon>Pseudomonadati</taxon>
        <taxon>Pseudomonadota</taxon>
        <taxon>Alphaproteobacteria</taxon>
        <taxon>Hyphomicrobiales</taxon>
        <taxon>Methylocystaceae</taxon>
        <taxon>Methylocystis</taxon>
    </lineage>
</organism>
<dbReference type="Pfam" id="PF11064">
    <property type="entry name" value="DUF2865"/>
    <property type="match status" value="1"/>
</dbReference>
<dbReference type="STRING" id="655015.B1812_20640"/>
<dbReference type="OrthoDB" id="7850882at2"/>
<dbReference type="InterPro" id="IPR021293">
    <property type="entry name" value="DUF2865"/>
</dbReference>
<evidence type="ECO:0008006" key="3">
    <source>
        <dbReference type="Google" id="ProtNLM"/>
    </source>
</evidence>
<sequence length="373" mass="39622">MRNLADHRTTGVLGASRLAITLFSALALAGIFLQPAAARPDDSAYCQNLRAQIARSGGERASGRQSAELRRLQYRAHAIGCGRGAFLIFGPSEPAECGGLQSRIAQLSSVASPTSGGYWGGSDRSALLARYDAECRHGDRAARQAEPSNIFEALFGMVPRRDEPTVDGPGGGVLNPGDPDGEYHAQGGSEAICVRQCDGGFFPVSYSAHHGNLQDLNSLCQAQCPNAEAAVFTKSLWRDVDTAVSMDGQPYMSLPNALKFQKQRNAACSCKPPDVSWAQALEGAERLLSFERHHDSILTAEEAERLSRPLPIGGASRRVANGQTRRDTRVIDAVASPPAESAAAGVGLDQGVYRQVTGPDGATKRVRVIDPAL</sequence>
<reference evidence="1 2" key="1">
    <citation type="submission" date="2017-02" db="EMBL/GenBank/DDBJ databases">
        <authorList>
            <person name="Peterson S.W."/>
        </authorList>
    </citation>
    <scope>NUCLEOTIDE SEQUENCE [LARGE SCALE GENOMIC DNA]</scope>
    <source>
        <strain evidence="1 2">S285</strain>
    </source>
</reference>
<dbReference type="Proteomes" id="UP000193978">
    <property type="component" value="Chromosome"/>
</dbReference>
<dbReference type="KEGG" id="mbry:B1812_20640"/>
<dbReference type="EMBL" id="CP019948">
    <property type="protein sequence ID" value="ARN83088.1"/>
    <property type="molecule type" value="Genomic_DNA"/>
</dbReference>
<name>A0A1W6MZS5_9HYPH</name>
<dbReference type="AlphaFoldDB" id="A0A1W6MZS5"/>
<gene>
    <name evidence="1" type="ORF">B1812_20640</name>
</gene>
<evidence type="ECO:0000313" key="2">
    <source>
        <dbReference type="Proteomes" id="UP000193978"/>
    </source>
</evidence>
<dbReference type="RefSeq" id="WP_085773238.1">
    <property type="nucleotide sequence ID" value="NZ_AP027149.1"/>
</dbReference>
<accession>A0A1W6MZS5</accession>
<keyword evidence="2" id="KW-1185">Reference proteome</keyword>